<evidence type="ECO:0000256" key="1">
    <source>
        <dbReference type="SAM" id="Phobius"/>
    </source>
</evidence>
<dbReference type="Pfam" id="PF20108">
    <property type="entry name" value="DUF6498"/>
    <property type="match status" value="1"/>
</dbReference>
<sequence length="231" mass="25210">MQRLKPAALVQAYRDPVSWLILAVDLFPIIALFQLGWGAAALVMLYWLENLTIGVITLLRMLAAAATNGVSATVAALAFGAFFTFHYGMFCFVHGIFLMAFAEISGEDSGVFEISPFGLIRYAMSTGEGVGWFLGAILALQLFLFVRDFLFRGEYRETDLISEMGKPYGRIIVLHVALFAGFGLLVFLGEPFVGVLALILLRAAWGAVQSVQRQQEITASANSKVDEASPI</sequence>
<feature type="transmembrane region" description="Helical" evidence="1">
    <location>
        <begin position="85"/>
        <end position="102"/>
    </location>
</feature>
<comment type="caution">
    <text evidence="2">The sequence shown here is derived from an EMBL/GenBank/DDBJ whole genome shotgun (WGS) entry which is preliminary data.</text>
</comment>
<proteinExistence type="predicted"/>
<dbReference type="EMBL" id="JAPWGW010000001">
    <property type="protein sequence ID" value="MCZ4296705.1"/>
    <property type="molecule type" value="Genomic_DNA"/>
</dbReference>
<keyword evidence="1" id="KW-1133">Transmembrane helix</keyword>
<evidence type="ECO:0000313" key="2">
    <source>
        <dbReference type="EMBL" id="MCZ4296705.1"/>
    </source>
</evidence>
<protein>
    <submittedName>
        <fullName evidence="2">DUF6498-containing protein</fullName>
    </submittedName>
</protein>
<feature type="transmembrane region" description="Helical" evidence="1">
    <location>
        <begin position="167"/>
        <end position="186"/>
    </location>
</feature>
<gene>
    <name evidence="2" type="ORF">O4G74_01415</name>
</gene>
<organism evidence="2 3">
    <name type="scientific">Henriciella marina</name>
    <dbReference type="NCBI Taxonomy" id="453851"/>
    <lineage>
        <taxon>Bacteria</taxon>
        <taxon>Pseudomonadati</taxon>
        <taxon>Pseudomonadota</taxon>
        <taxon>Alphaproteobacteria</taxon>
        <taxon>Hyphomonadales</taxon>
        <taxon>Hyphomonadaceae</taxon>
        <taxon>Henriciella</taxon>
    </lineage>
</organism>
<feature type="transmembrane region" description="Helical" evidence="1">
    <location>
        <begin position="122"/>
        <end position="146"/>
    </location>
</feature>
<name>A0ABT4LQU7_9PROT</name>
<keyword evidence="3" id="KW-1185">Reference proteome</keyword>
<dbReference type="Proteomes" id="UP001083770">
    <property type="component" value="Unassembled WGS sequence"/>
</dbReference>
<dbReference type="RefSeq" id="WP_269400888.1">
    <property type="nucleotide sequence ID" value="NZ_JAPWGW010000001.1"/>
</dbReference>
<keyword evidence="1" id="KW-0812">Transmembrane</keyword>
<feature type="transmembrane region" description="Helical" evidence="1">
    <location>
        <begin position="20"/>
        <end position="47"/>
    </location>
</feature>
<evidence type="ECO:0000313" key="3">
    <source>
        <dbReference type="Proteomes" id="UP001083770"/>
    </source>
</evidence>
<feature type="transmembrane region" description="Helical" evidence="1">
    <location>
        <begin position="53"/>
        <end position="78"/>
    </location>
</feature>
<accession>A0ABT4LQU7</accession>
<dbReference type="InterPro" id="IPR045466">
    <property type="entry name" value="DUF6498"/>
</dbReference>
<keyword evidence="1" id="KW-0472">Membrane</keyword>
<reference evidence="2" key="1">
    <citation type="submission" date="2022-12" db="EMBL/GenBank/DDBJ databases">
        <title>Bacterial isolates from different developmental stages of Nematostella vectensis.</title>
        <authorList>
            <person name="Fraune S."/>
        </authorList>
    </citation>
    <scope>NUCLEOTIDE SEQUENCE</scope>
    <source>
        <strain evidence="2">G21632-S1</strain>
    </source>
</reference>